<sequence>MEWINEWFFYGLAFIVAVAITGSAVYALYWASSKGQLRDLEKGAASIFDDKEPIGQPTDFFPGKTPKRHH</sequence>
<feature type="transmembrane region" description="Helical" evidence="1">
    <location>
        <begin position="7"/>
        <end position="29"/>
    </location>
</feature>
<proteinExistence type="predicted"/>
<dbReference type="OrthoDB" id="199717at2"/>
<dbReference type="KEGG" id="vbh:CMV30_02230"/>
<reference evidence="2 3" key="1">
    <citation type="submission" date="2017-09" db="EMBL/GenBank/DDBJ databases">
        <title>Complete genome sequence of Verrucomicrobial strain HZ-65, isolated from freshwater.</title>
        <authorList>
            <person name="Choi A."/>
        </authorList>
    </citation>
    <scope>NUCLEOTIDE SEQUENCE [LARGE SCALE GENOMIC DNA]</scope>
    <source>
        <strain evidence="2 3">HZ-65</strain>
    </source>
</reference>
<dbReference type="EMBL" id="CP023344">
    <property type="protein sequence ID" value="ATC62873.1"/>
    <property type="molecule type" value="Genomic_DNA"/>
</dbReference>
<dbReference type="Proteomes" id="UP000217265">
    <property type="component" value="Chromosome"/>
</dbReference>
<keyword evidence="1" id="KW-0812">Transmembrane</keyword>
<accession>A0A290Q380</accession>
<evidence type="ECO:0008006" key="4">
    <source>
        <dbReference type="Google" id="ProtNLM"/>
    </source>
</evidence>
<keyword evidence="1" id="KW-1133">Transmembrane helix</keyword>
<dbReference type="RefSeq" id="WP_096054508.1">
    <property type="nucleotide sequence ID" value="NZ_CP023344.1"/>
</dbReference>
<dbReference type="AlphaFoldDB" id="A0A290Q380"/>
<evidence type="ECO:0000256" key="1">
    <source>
        <dbReference type="SAM" id="Phobius"/>
    </source>
</evidence>
<name>A0A290Q380_9BACT</name>
<keyword evidence="3" id="KW-1185">Reference proteome</keyword>
<keyword evidence="1" id="KW-0472">Membrane</keyword>
<organism evidence="2 3">
    <name type="scientific">Nibricoccus aquaticus</name>
    <dbReference type="NCBI Taxonomy" id="2576891"/>
    <lineage>
        <taxon>Bacteria</taxon>
        <taxon>Pseudomonadati</taxon>
        <taxon>Verrucomicrobiota</taxon>
        <taxon>Opitutia</taxon>
        <taxon>Opitutales</taxon>
        <taxon>Opitutaceae</taxon>
        <taxon>Nibricoccus</taxon>
    </lineage>
</organism>
<evidence type="ECO:0000313" key="2">
    <source>
        <dbReference type="EMBL" id="ATC62873.1"/>
    </source>
</evidence>
<protein>
    <recommendedName>
        <fullName evidence="4">Cbb3-type cytochrome oxidase assembly protein CcoS</fullName>
    </recommendedName>
</protein>
<evidence type="ECO:0000313" key="3">
    <source>
        <dbReference type="Proteomes" id="UP000217265"/>
    </source>
</evidence>
<gene>
    <name evidence="2" type="ORF">CMV30_02230</name>
</gene>